<organism evidence="10 11">
    <name type="scientific">Methanoculleus taiwanensis</name>
    <dbReference type="NCBI Taxonomy" id="1550565"/>
    <lineage>
        <taxon>Archaea</taxon>
        <taxon>Methanobacteriati</taxon>
        <taxon>Methanobacteriota</taxon>
        <taxon>Stenosarchaea group</taxon>
        <taxon>Methanomicrobia</taxon>
        <taxon>Methanomicrobiales</taxon>
        <taxon>Methanomicrobiaceae</taxon>
        <taxon>Methanoculleus</taxon>
    </lineage>
</organism>
<keyword evidence="5" id="KW-0418">Kinase</keyword>
<feature type="compositionally biased region" description="Basic and acidic residues" evidence="8">
    <location>
        <begin position="567"/>
        <end position="589"/>
    </location>
</feature>
<evidence type="ECO:0000256" key="1">
    <source>
        <dbReference type="ARBA" id="ARBA00012513"/>
    </source>
</evidence>
<evidence type="ECO:0000256" key="5">
    <source>
        <dbReference type="ARBA" id="ARBA00022777"/>
    </source>
</evidence>
<dbReference type="Pfam" id="PF06745">
    <property type="entry name" value="ATPase"/>
    <property type="match status" value="2"/>
</dbReference>
<feature type="coiled-coil region" evidence="7">
    <location>
        <begin position="498"/>
        <end position="534"/>
    </location>
</feature>
<dbReference type="AlphaFoldDB" id="A0A498H019"/>
<protein>
    <recommendedName>
        <fullName evidence="1">non-specific serine/threonine protein kinase</fullName>
        <ecNumber evidence="1">2.7.11.1</ecNumber>
    </recommendedName>
</protein>
<feature type="region of interest" description="Disordered" evidence="8">
    <location>
        <begin position="1"/>
        <end position="30"/>
    </location>
</feature>
<dbReference type="CDD" id="cd19485">
    <property type="entry name" value="KaiC-N"/>
    <property type="match status" value="1"/>
</dbReference>
<keyword evidence="11" id="KW-1185">Reference proteome</keyword>
<dbReference type="InterPro" id="IPR010624">
    <property type="entry name" value="KaiC_dom"/>
</dbReference>
<dbReference type="InterPro" id="IPR027417">
    <property type="entry name" value="P-loop_NTPase"/>
</dbReference>
<dbReference type="GO" id="GO:0005524">
    <property type="term" value="F:ATP binding"/>
    <property type="evidence" value="ECO:0007669"/>
    <property type="project" value="InterPro"/>
</dbReference>
<feature type="domain" description="KaiC" evidence="9">
    <location>
        <begin position="18"/>
        <end position="257"/>
    </location>
</feature>
<reference evidence="10 11" key="1">
    <citation type="journal article" date="2015" name="Int. J. Syst. Evol. Microbiol.">
        <title>Methanoculleus taiwanensis sp. nov., a methanogen isolated from deep marine sediment at the deformation front area near Taiwan.</title>
        <authorList>
            <person name="Weng C.Y."/>
            <person name="Chen S.C."/>
            <person name="Lai M.C."/>
            <person name="Wu S.Y."/>
            <person name="Lin S."/>
            <person name="Yang T.F."/>
            <person name="Chen P.C."/>
        </authorList>
    </citation>
    <scope>NUCLEOTIDE SEQUENCE [LARGE SCALE GENOMIC DNA]</scope>
    <source>
        <strain evidence="10 11">CYW4</strain>
    </source>
</reference>
<keyword evidence="2" id="KW-0597">Phosphoprotein</keyword>
<dbReference type="InterPro" id="IPR030665">
    <property type="entry name" value="KaiC"/>
</dbReference>
<dbReference type="Proteomes" id="UP000290932">
    <property type="component" value="Unassembled WGS sequence"/>
</dbReference>
<sequence>MHMHDREEPRRSPRTELPKSPTGIQGLDEVTWGGLPKGRPTLVVGKAGSGKTLLGMEFLIYGALEYGEPGVLVSFEEPVEDLIQNVASLGYDLNDLIAKDLLVIDHVEISRSDIIETGEFDLEALFIRLGYAIDSIGASRIVLDTIESLFSGFTDTTILRAELRRLFFWLKNKGITAVITGESGEGTMTRHGLEEYVSDCVIHLDHRVDEQISTRRLRVVKYRGSVHGTNEYPFLIDEAGISVLPITSTGLAHTVTRERVSSGVGELDAMFEGEGFYRGSTIMVAGTAGTGKTSFGASFVQAACLRGEKCLYFSFEESPDQIVRNMQSIGIDLAPHIESDLLEIQSSRPTMYGLEMHLVMLLKEIRQKQPEVVVIDPLTDLIAIGTTKDVKVMLTRLIDYLKTNRTTALFTHLVHSREEGAPSDLAVSSLIDTLIRLQYVESAGEHNRGLYILKSRGMGHSNQIREYRITDNGIELADAYVGHAGMFMGTARFVQEAKDRAELEARREEIALRQRELERKKRIMEGQIAVLQDEFASYEESLRREIQTEGRRQRSADAEMQAIRRLRMPEDSDDDRRVHLAGRRTEEER</sequence>
<dbReference type="PROSITE" id="PS51146">
    <property type="entry name" value="KAIC"/>
    <property type="match status" value="2"/>
</dbReference>
<keyword evidence="3" id="KW-0808">Transferase</keyword>
<keyword evidence="7" id="KW-0175">Coiled coil</keyword>
<dbReference type="InterPro" id="IPR047221">
    <property type="entry name" value="KaiC_N"/>
</dbReference>
<dbReference type="InterPro" id="IPR051347">
    <property type="entry name" value="Circadian_clock_KaiC-rel"/>
</dbReference>
<evidence type="ECO:0000256" key="8">
    <source>
        <dbReference type="SAM" id="MobiDB-lite"/>
    </source>
</evidence>
<evidence type="ECO:0000256" key="4">
    <source>
        <dbReference type="ARBA" id="ARBA00022737"/>
    </source>
</evidence>
<dbReference type="PANTHER" id="PTHR42926:SF1">
    <property type="entry name" value="CIRCADIAN CLOCK OSCILLATOR PROTEIN KAIC 1"/>
    <property type="match status" value="1"/>
</dbReference>
<dbReference type="GO" id="GO:0004674">
    <property type="term" value="F:protein serine/threonine kinase activity"/>
    <property type="evidence" value="ECO:0007669"/>
    <property type="project" value="UniProtKB-EC"/>
</dbReference>
<dbReference type="Gene3D" id="3.40.50.300">
    <property type="entry name" value="P-loop containing nucleotide triphosphate hydrolases"/>
    <property type="match status" value="2"/>
</dbReference>
<evidence type="ECO:0000256" key="2">
    <source>
        <dbReference type="ARBA" id="ARBA00022553"/>
    </source>
</evidence>
<dbReference type="PIRSF" id="PIRSF039117">
    <property type="entry name" value="KaiC"/>
    <property type="match status" value="1"/>
</dbReference>
<feature type="compositionally biased region" description="Basic and acidic residues" evidence="8">
    <location>
        <begin position="1"/>
        <end position="17"/>
    </location>
</feature>
<dbReference type="EC" id="2.7.11.1" evidence="1"/>
<evidence type="ECO:0000313" key="10">
    <source>
        <dbReference type="EMBL" id="RXE56132.1"/>
    </source>
</evidence>
<evidence type="ECO:0000256" key="6">
    <source>
        <dbReference type="ARBA" id="ARBA00022801"/>
    </source>
</evidence>
<name>A0A498H019_9EURY</name>
<evidence type="ECO:0000256" key="7">
    <source>
        <dbReference type="SAM" id="Coils"/>
    </source>
</evidence>
<feature type="compositionally biased region" description="Basic and acidic residues" evidence="8">
    <location>
        <begin position="545"/>
        <end position="557"/>
    </location>
</feature>
<dbReference type="InterPro" id="IPR003593">
    <property type="entry name" value="AAA+_ATPase"/>
</dbReference>
<evidence type="ECO:0000313" key="11">
    <source>
        <dbReference type="Proteomes" id="UP000290932"/>
    </source>
</evidence>
<keyword evidence="4" id="KW-0677">Repeat</keyword>
<accession>A0A498H019</accession>
<dbReference type="PANTHER" id="PTHR42926">
    <property type="match status" value="1"/>
</dbReference>
<keyword evidence="6" id="KW-0378">Hydrolase</keyword>
<feature type="region of interest" description="Disordered" evidence="8">
    <location>
        <begin position="545"/>
        <end position="589"/>
    </location>
</feature>
<dbReference type="SUPFAM" id="SSF52540">
    <property type="entry name" value="P-loop containing nucleoside triphosphate hydrolases"/>
    <property type="match status" value="2"/>
</dbReference>
<proteinExistence type="predicted"/>
<evidence type="ECO:0000259" key="9">
    <source>
        <dbReference type="PROSITE" id="PS51146"/>
    </source>
</evidence>
<gene>
    <name evidence="10" type="ORF">ABH15_08160</name>
</gene>
<comment type="caution">
    <text evidence="10">The sequence shown here is derived from an EMBL/GenBank/DDBJ whole genome shotgun (WGS) entry which is preliminary data.</text>
</comment>
<dbReference type="NCBIfam" id="NF006799">
    <property type="entry name" value="PRK09302.1"/>
    <property type="match status" value="1"/>
</dbReference>
<evidence type="ECO:0000256" key="3">
    <source>
        <dbReference type="ARBA" id="ARBA00022679"/>
    </source>
</evidence>
<dbReference type="EMBL" id="LHQS01000002">
    <property type="protein sequence ID" value="RXE56132.1"/>
    <property type="molecule type" value="Genomic_DNA"/>
</dbReference>
<dbReference type="GO" id="GO:0016787">
    <property type="term" value="F:hydrolase activity"/>
    <property type="evidence" value="ECO:0007669"/>
    <property type="project" value="UniProtKB-KW"/>
</dbReference>
<feature type="domain" description="KaiC" evidence="9">
    <location>
        <begin position="258"/>
        <end position="490"/>
    </location>
</feature>
<dbReference type="SMART" id="SM00382">
    <property type="entry name" value="AAA"/>
    <property type="match status" value="2"/>
</dbReference>
<dbReference type="InterPro" id="IPR014774">
    <property type="entry name" value="KaiC-like_dom"/>
</dbReference>